<dbReference type="CDD" id="cd06557">
    <property type="entry name" value="KPHMT-like"/>
    <property type="match status" value="1"/>
</dbReference>
<dbReference type="GO" id="GO:0005737">
    <property type="term" value="C:cytoplasm"/>
    <property type="evidence" value="ECO:0007669"/>
    <property type="project" value="UniProtKB-SubCell"/>
</dbReference>
<dbReference type="FunFam" id="3.20.20.60:FF:000003">
    <property type="entry name" value="3-methyl-2-oxobutanoate hydroxymethyltransferase"/>
    <property type="match status" value="1"/>
</dbReference>
<dbReference type="GO" id="GO:0008168">
    <property type="term" value="F:methyltransferase activity"/>
    <property type="evidence" value="ECO:0007669"/>
    <property type="project" value="UniProtKB-KW"/>
</dbReference>
<dbReference type="PATRIC" id="fig|688269.3.peg.832"/>
<dbReference type="GO" id="GO:0003864">
    <property type="term" value="F:3-methyl-2-oxobutanoate hydroxymethyltransferase activity"/>
    <property type="evidence" value="ECO:0007669"/>
    <property type="project" value="UniProtKB-UniRule"/>
</dbReference>
<accession>F7YY72</accession>
<organism evidence="11 12">
    <name type="scientific">Pseudothermotoga thermarum DSM 5069</name>
    <dbReference type="NCBI Taxonomy" id="688269"/>
    <lineage>
        <taxon>Bacteria</taxon>
        <taxon>Thermotogati</taxon>
        <taxon>Thermotogota</taxon>
        <taxon>Thermotogae</taxon>
        <taxon>Thermotogales</taxon>
        <taxon>Thermotogaceae</taxon>
        <taxon>Pseudothermotoga</taxon>
    </lineage>
</organism>
<feature type="binding site" evidence="7 10">
    <location>
        <position position="81"/>
    </location>
    <ligand>
        <name>Mg(2+)</name>
        <dbReference type="ChEBI" id="CHEBI:18420"/>
    </ligand>
</feature>
<dbReference type="HAMAP" id="MF_00156">
    <property type="entry name" value="PanB"/>
    <property type="match status" value="1"/>
</dbReference>
<dbReference type="STRING" id="688269.Theth_0808"/>
<dbReference type="SUPFAM" id="SSF51621">
    <property type="entry name" value="Phosphoenolpyruvate/pyruvate domain"/>
    <property type="match status" value="1"/>
</dbReference>
<comment type="pathway">
    <text evidence="1 7">Cofactor biosynthesis; (R)-pantothenate biosynthesis; (R)-pantoate from 3-methyl-2-oxobutanoate: step 1/2.</text>
</comment>
<feature type="binding site" evidence="7 10">
    <location>
        <position position="113"/>
    </location>
    <ligand>
        <name>Mg(2+)</name>
        <dbReference type="ChEBI" id="CHEBI:18420"/>
    </ligand>
</feature>
<dbReference type="PANTHER" id="PTHR20881">
    <property type="entry name" value="3-METHYL-2-OXOBUTANOATE HYDROXYMETHYLTRANSFERASE"/>
    <property type="match status" value="1"/>
</dbReference>
<feature type="binding site" evidence="7 9">
    <location>
        <position position="111"/>
    </location>
    <ligand>
        <name>3-methyl-2-oxobutanoate</name>
        <dbReference type="ChEBI" id="CHEBI:11851"/>
    </ligand>
</feature>
<dbReference type="InterPro" id="IPR003700">
    <property type="entry name" value="Pantoate_hydroxy_MeTrfase"/>
</dbReference>
<evidence type="ECO:0000256" key="6">
    <source>
        <dbReference type="ARBA" id="ARBA00056497"/>
    </source>
</evidence>
<reference evidence="11 12" key="1">
    <citation type="submission" date="2010-11" db="EMBL/GenBank/DDBJ databases">
        <title>The complete genome of Thermotoga thermarum DSM 5069.</title>
        <authorList>
            <consortium name="US DOE Joint Genome Institute (JGI-PGF)"/>
            <person name="Lucas S."/>
            <person name="Copeland A."/>
            <person name="Lapidus A."/>
            <person name="Bruce D."/>
            <person name="Goodwin L."/>
            <person name="Pitluck S."/>
            <person name="Kyrpides N."/>
            <person name="Mavromatis K."/>
            <person name="Ivanova N."/>
            <person name="Zeytun A."/>
            <person name="Brettin T."/>
            <person name="Detter J.C."/>
            <person name="Tapia R."/>
            <person name="Han C."/>
            <person name="Land M."/>
            <person name="Hauser L."/>
            <person name="Markowitz V."/>
            <person name="Cheng J.-F."/>
            <person name="Hugenholtz P."/>
            <person name="Woyke T."/>
            <person name="Wu D."/>
            <person name="Spring S."/>
            <person name="Schroeder M."/>
            <person name="Brambilla E."/>
            <person name="Klenk H.-P."/>
            <person name="Eisen J.A."/>
        </authorList>
    </citation>
    <scope>NUCLEOTIDE SEQUENCE [LARGE SCALE GENOMIC DNA]</scope>
    <source>
        <strain evidence="11 12">DSM 5069</strain>
    </source>
</reference>
<protein>
    <recommendedName>
        <fullName evidence="7">3-methyl-2-oxobutanoate hydroxymethyltransferase</fullName>
        <ecNumber evidence="7">2.1.2.11</ecNumber>
    </recommendedName>
    <alternativeName>
        <fullName evidence="7">Ketopantoate hydroxymethyltransferase</fullName>
        <shortName evidence="7">KPHMT</shortName>
    </alternativeName>
</protein>
<comment type="similarity">
    <text evidence="2 7">Belongs to the PanB family.</text>
</comment>
<evidence type="ECO:0000313" key="11">
    <source>
        <dbReference type="EMBL" id="AEH50892.1"/>
    </source>
</evidence>
<comment type="catalytic activity">
    <reaction evidence="7">
        <text>(6R)-5,10-methylene-5,6,7,8-tetrahydrofolate + 3-methyl-2-oxobutanoate + H2O = 2-dehydropantoate + (6S)-5,6,7,8-tetrahydrofolate</text>
        <dbReference type="Rhea" id="RHEA:11824"/>
        <dbReference type="ChEBI" id="CHEBI:11561"/>
        <dbReference type="ChEBI" id="CHEBI:11851"/>
        <dbReference type="ChEBI" id="CHEBI:15377"/>
        <dbReference type="ChEBI" id="CHEBI:15636"/>
        <dbReference type="ChEBI" id="CHEBI:57453"/>
        <dbReference type="EC" id="2.1.2.11"/>
    </reaction>
</comment>
<keyword evidence="12" id="KW-1185">Reference proteome</keyword>
<comment type="cofactor">
    <cofactor evidence="7 10">
        <name>Mg(2+)</name>
        <dbReference type="ChEBI" id="CHEBI:18420"/>
    </cofactor>
    <text evidence="7 10">Binds 1 Mg(2+) ion per subunit.</text>
</comment>
<dbReference type="NCBIfam" id="NF001452">
    <property type="entry name" value="PRK00311.1"/>
    <property type="match status" value="1"/>
</dbReference>
<keyword evidence="5 7" id="KW-0808">Transferase</keyword>
<dbReference type="AlphaFoldDB" id="F7YY72"/>
<dbReference type="GO" id="GO:0032259">
    <property type="term" value="P:methylation"/>
    <property type="evidence" value="ECO:0007669"/>
    <property type="project" value="UniProtKB-KW"/>
</dbReference>
<dbReference type="PIRSF" id="PIRSF000388">
    <property type="entry name" value="Pantoate_hydroxy_MeTrfase"/>
    <property type="match status" value="1"/>
</dbReference>
<evidence type="ECO:0000256" key="7">
    <source>
        <dbReference type="HAMAP-Rule" id="MF_00156"/>
    </source>
</evidence>
<evidence type="ECO:0000256" key="5">
    <source>
        <dbReference type="ARBA" id="ARBA00022679"/>
    </source>
</evidence>
<evidence type="ECO:0000256" key="2">
    <source>
        <dbReference type="ARBA" id="ARBA00008676"/>
    </source>
</evidence>
<dbReference type="KEGG" id="tta:Theth_0808"/>
<dbReference type="Proteomes" id="UP000006804">
    <property type="component" value="Chromosome"/>
</dbReference>
<dbReference type="OrthoDB" id="9781789at2"/>
<keyword evidence="4 7" id="KW-0566">Pantothenate biosynthesis</keyword>
<dbReference type="RefSeq" id="WP_013932114.1">
    <property type="nucleotide sequence ID" value="NC_015707.1"/>
</dbReference>
<evidence type="ECO:0000313" key="12">
    <source>
        <dbReference type="Proteomes" id="UP000006804"/>
    </source>
</evidence>
<dbReference type="Pfam" id="PF02548">
    <property type="entry name" value="Pantoate_transf"/>
    <property type="match status" value="1"/>
</dbReference>
<dbReference type="Gene3D" id="3.20.20.60">
    <property type="entry name" value="Phosphoenolpyruvate-binding domains"/>
    <property type="match status" value="1"/>
</dbReference>
<dbReference type="InterPro" id="IPR015813">
    <property type="entry name" value="Pyrv/PenolPyrv_kinase-like_dom"/>
</dbReference>
<dbReference type="InterPro" id="IPR040442">
    <property type="entry name" value="Pyrv_kinase-like_dom_sf"/>
</dbReference>
<dbReference type="GO" id="GO:0015940">
    <property type="term" value="P:pantothenate biosynthetic process"/>
    <property type="evidence" value="ECO:0007669"/>
    <property type="project" value="UniProtKB-UniRule"/>
</dbReference>
<proteinExistence type="inferred from homology"/>
<feature type="active site" description="Proton acceptor" evidence="7 8">
    <location>
        <position position="180"/>
    </location>
</feature>
<feature type="binding site" evidence="7 9">
    <location>
        <begin position="42"/>
        <end position="43"/>
    </location>
    <ligand>
        <name>3-methyl-2-oxobutanoate</name>
        <dbReference type="ChEBI" id="CHEBI:11851"/>
    </ligand>
</feature>
<keyword evidence="7" id="KW-0963">Cytoplasm</keyword>
<dbReference type="EC" id="2.1.2.11" evidence="7"/>
<comment type="function">
    <text evidence="6 7">Catalyzes the reversible reaction in which hydroxymethyl group from 5,10-methylenetetrahydrofolate is transferred onto alpha-ketoisovalerate to form ketopantoate.</text>
</comment>
<evidence type="ECO:0000256" key="4">
    <source>
        <dbReference type="ARBA" id="ARBA00022655"/>
    </source>
</evidence>
<dbReference type="eggNOG" id="COG0413">
    <property type="taxonomic scope" value="Bacteria"/>
</dbReference>
<comment type="subcellular location">
    <subcellularLocation>
        <location evidence="7">Cytoplasm</location>
    </subcellularLocation>
</comment>
<keyword evidence="7 10" id="KW-0479">Metal-binding</keyword>
<evidence type="ECO:0000256" key="8">
    <source>
        <dbReference type="PIRSR" id="PIRSR000388-1"/>
    </source>
</evidence>
<dbReference type="EMBL" id="CP002351">
    <property type="protein sequence ID" value="AEH50892.1"/>
    <property type="molecule type" value="Genomic_DNA"/>
</dbReference>
<evidence type="ECO:0000256" key="9">
    <source>
        <dbReference type="PIRSR" id="PIRSR000388-2"/>
    </source>
</evidence>
<evidence type="ECO:0000256" key="1">
    <source>
        <dbReference type="ARBA" id="ARBA00005033"/>
    </source>
</evidence>
<dbReference type="UniPathway" id="UPA00028">
    <property type="reaction ID" value="UER00003"/>
</dbReference>
<keyword evidence="7 10" id="KW-0460">Magnesium</keyword>
<comment type="subunit">
    <text evidence="3 7">Homodecamer; pentamer of dimers.</text>
</comment>
<name>F7YY72_9THEM</name>
<dbReference type="GO" id="GO:0000287">
    <property type="term" value="F:magnesium ion binding"/>
    <property type="evidence" value="ECO:0007669"/>
    <property type="project" value="TreeGrafter"/>
</dbReference>
<feature type="binding site" evidence="7 10">
    <location>
        <position position="42"/>
    </location>
    <ligand>
        <name>Mg(2+)</name>
        <dbReference type="ChEBI" id="CHEBI:18420"/>
    </ligand>
</feature>
<evidence type="ECO:0000256" key="3">
    <source>
        <dbReference type="ARBA" id="ARBA00011424"/>
    </source>
</evidence>
<dbReference type="PANTHER" id="PTHR20881:SF0">
    <property type="entry name" value="3-METHYL-2-OXOBUTANOATE HYDROXYMETHYLTRANSFERASE"/>
    <property type="match status" value="1"/>
</dbReference>
<gene>
    <name evidence="7" type="primary">panB</name>
    <name evidence="11" type="ORF">Theth_0808</name>
</gene>
<sequence length="265" mass="28794">MITLQKLISMKGKEPIVMITAYDAPFARIVHEAGVDIILVGDSVGNNVLGYKDTLPVTMEDMLRHVQAVRRGAPDAFIVADMPFLSYQCSADEAVLNAGRFLKEAGANAVKIEGGSFFAPLVERLVKCGIPVMGHLGLTPQSINVFGGYKVQGKDEKSAQFLIQEAKALESAGVFAIVLEMVAEETAKAITESVKVPTIGIGSGRFCDGQVLVLHDVLGLNPDFLPKFAKRYANLYEEALKAVKTYILDVRSRTFPTEENVFKRG</sequence>
<dbReference type="HOGENOM" id="CLU_036645_1_0_0"/>
<dbReference type="NCBIfam" id="TIGR00222">
    <property type="entry name" value="panB"/>
    <property type="match status" value="1"/>
</dbReference>
<keyword evidence="11" id="KW-0489">Methyltransferase</keyword>
<feature type="binding site" evidence="7 9">
    <location>
        <position position="81"/>
    </location>
    <ligand>
        <name>3-methyl-2-oxobutanoate</name>
        <dbReference type="ChEBI" id="CHEBI:11851"/>
    </ligand>
</feature>
<evidence type="ECO:0000256" key="10">
    <source>
        <dbReference type="PIRSR" id="PIRSR000388-3"/>
    </source>
</evidence>